<feature type="region of interest" description="Disordered" evidence="1">
    <location>
        <begin position="1901"/>
        <end position="1949"/>
    </location>
</feature>
<accession>F9T5E2</accession>
<dbReference type="InterPro" id="IPR014862">
    <property type="entry name" value="TrwC"/>
</dbReference>
<dbReference type="Pfam" id="PF23639">
    <property type="entry name" value="DUF7146"/>
    <property type="match status" value="1"/>
</dbReference>
<dbReference type="RefSeq" id="WP_004744728.1">
    <property type="nucleotide sequence ID" value="NZ_AFWI01000146.1"/>
</dbReference>
<dbReference type="HOGENOM" id="CLU_001748_2_1_6"/>
<dbReference type="NCBIfam" id="TIGR02760">
    <property type="entry name" value="TraI_TIGR"/>
    <property type="match status" value="1"/>
</dbReference>
<dbReference type="EMBL" id="CP009358">
    <property type="protein sequence ID" value="AIW17422.1"/>
    <property type="molecule type" value="Genomic_DNA"/>
</dbReference>
<dbReference type="SUPFAM" id="SSF52540">
    <property type="entry name" value="P-loop containing nucleoside triphosphate hydrolases"/>
    <property type="match status" value="2"/>
</dbReference>
<dbReference type="NCBIfam" id="TIGR02686">
    <property type="entry name" value="relax_trwC"/>
    <property type="match status" value="1"/>
</dbReference>
<reference evidence="6" key="1">
    <citation type="submission" date="2011-08" db="EMBL/GenBank/DDBJ databases">
        <authorList>
            <person name="Hoffman M."/>
            <person name="Strain E.A."/>
            <person name="Brown E."/>
            <person name="Allard M.W."/>
        </authorList>
    </citation>
    <scope>NUCLEOTIDE SEQUENCE</scope>
    <source>
        <strain evidence="6">ATCC 19109</strain>
    </source>
</reference>
<dbReference type="Gene3D" id="3.40.50.300">
    <property type="entry name" value="P-loop containing nucleotide triphosphate hydrolases"/>
    <property type="match status" value="1"/>
</dbReference>
<dbReference type="InterPro" id="IPR040668">
    <property type="entry name" value="TraI_2B"/>
</dbReference>
<dbReference type="Pfam" id="PF13604">
    <property type="entry name" value="AAA_30"/>
    <property type="match status" value="1"/>
</dbReference>
<dbReference type="GeneID" id="23448089"/>
<evidence type="ECO:0000313" key="6">
    <source>
        <dbReference type="EMBL" id="EGU55339.1"/>
    </source>
</evidence>
<dbReference type="Pfam" id="PF08751">
    <property type="entry name" value="TrwC"/>
    <property type="match status" value="1"/>
</dbReference>
<evidence type="ECO:0000259" key="2">
    <source>
        <dbReference type="Pfam" id="PF08751"/>
    </source>
</evidence>
<feature type="compositionally biased region" description="Basic and acidic residues" evidence="1">
    <location>
        <begin position="1901"/>
        <end position="1923"/>
    </location>
</feature>
<dbReference type="SUPFAM" id="SSF55464">
    <property type="entry name" value="Origin of replication-binding domain, RBD-like"/>
    <property type="match status" value="1"/>
</dbReference>
<geneLocation type="plasmid" evidence="5 8">
    <name>p57</name>
</geneLocation>
<name>F9T5E2_9VIBR</name>
<dbReference type="EMBL" id="AFWI01000146">
    <property type="protein sequence ID" value="EGU55339.1"/>
    <property type="molecule type" value="Genomic_DNA"/>
</dbReference>
<feature type="compositionally biased region" description="Basic and acidic residues" evidence="1">
    <location>
        <begin position="1935"/>
        <end position="1949"/>
    </location>
</feature>
<keyword evidence="7" id="KW-1185">Reference proteome</keyword>
<feature type="region of interest" description="Disordered" evidence="1">
    <location>
        <begin position="1241"/>
        <end position="1262"/>
    </location>
</feature>
<feature type="domain" description="DUF7146" evidence="4">
    <location>
        <begin position="1698"/>
        <end position="1790"/>
    </location>
</feature>
<evidence type="ECO:0000259" key="3">
    <source>
        <dbReference type="Pfam" id="PF18340"/>
    </source>
</evidence>
<evidence type="ECO:0000313" key="8">
    <source>
        <dbReference type="Proteomes" id="UP000030071"/>
    </source>
</evidence>
<feature type="compositionally biased region" description="Polar residues" evidence="1">
    <location>
        <begin position="1244"/>
        <end position="1256"/>
    </location>
</feature>
<dbReference type="InterPro" id="IPR014129">
    <property type="entry name" value="Conjug_relaxase_TraI"/>
</dbReference>
<reference evidence="6 7" key="2">
    <citation type="journal article" date="2012" name="Int. J. Syst. Evol. Microbiol.">
        <title>Vibrio caribbeanicus sp. nov., isolated from the marine sponge Scleritoderma cyanea.</title>
        <authorList>
            <person name="Hoffmann M."/>
            <person name="Monday S.R."/>
            <person name="Allard M.W."/>
            <person name="Strain E.A."/>
            <person name="Whittaker P."/>
            <person name="Naum M."/>
            <person name="McCarthy P.J."/>
            <person name="Lopez J.V."/>
            <person name="Fischer M."/>
            <person name="Brown E.W."/>
        </authorList>
    </citation>
    <scope>NUCLEOTIDE SEQUENCE [LARGE SCALE GENOMIC DNA]</scope>
    <source>
        <strain evidence="6 7">ATCC 19109</strain>
    </source>
</reference>
<dbReference type="InterPro" id="IPR055570">
    <property type="entry name" value="DUF7146"/>
</dbReference>
<organism evidence="5 8">
    <name type="scientific">Vibrio tubiashii ATCC 19109</name>
    <dbReference type="NCBI Taxonomy" id="1051646"/>
    <lineage>
        <taxon>Bacteria</taxon>
        <taxon>Pseudomonadati</taxon>
        <taxon>Pseudomonadota</taxon>
        <taxon>Gammaproteobacteria</taxon>
        <taxon>Vibrionales</taxon>
        <taxon>Vibrionaceae</taxon>
        <taxon>Vibrio</taxon>
        <taxon>Vibrio oreintalis group</taxon>
    </lineage>
</organism>
<protein>
    <submittedName>
        <fullName evidence="6">Conjugative transfer protein TraI</fullName>
    </submittedName>
</protein>
<dbReference type="KEGG" id="vtu:IX91_25535"/>
<dbReference type="Pfam" id="PF18340">
    <property type="entry name" value="TraI_2B"/>
    <property type="match status" value="1"/>
</dbReference>
<reference evidence="5 8" key="3">
    <citation type="submission" date="2014-08" db="EMBL/GenBank/DDBJ databases">
        <title>First Complete Genome Sequence of the Shellfish Pathogen Vibrio tubiashii.</title>
        <authorList>
            <person name="Richards G.P."/>
            <person name="Needleman D.S."/>
            <person name="Watson M.A."/>
            <person name="Bono J.L."/>
        </authorList>
    </citation>
    <scope>NUCLEOTIDE SEQUENCE [LARGE SCALE GENOMIC DNA]</scope>
    <source>
        <strain evidence="5 8">ATCC 19109</strain>
        <plasmid evidence="5">p57</plasmid>
        <plasmid evidence="8">Plasmid p57</plasmid>
    </source>
</reference>
<sequence length="1949" mass="216761">MLSISALSNPGKASEYYLNEEKHHDLPNVSLEKGNDDNYYLKEKSENQNTQWLGATARQAGMEGKAVDQATLEKGNDDNYYLKEKSENQNTQWLGAIARQAGMEGKAVDQATLEKALQGEWGEEAVHGKRDKHRPGFDITFSAPKSASLLALVGGDERLLAAHNQAVKFALSELEKDIAQVKGTDEQGKQTFENTGQMLFAAVQHKTSREEDPQLHTHSLATNMTRDDEGKLRALASCLRQKDGVINGSSERLYASQKYYGMLYQSEYAKLAEEAGYSIKGTGNGQFEITAVPENVIDVFSKRQQQIEEKTEELGFNSLATRDFAAKNTRKAKSHASESSLHQKWQQEIKATGFDIHNVVAQAKAGRAVAKVKVIDTVRLNDTLDRTINHLVQYQSAFSLETVIEKAVSEFSIGGEGNAIDLKAAAEEKITKGEWVNLDKKGQYTTQAMIDTESRLLTATEGRSQHMRIHTNQTALNDLNLSKDSAQKIQGILESTKQFQVVNVFGTAESIASHLQHVGTQSQKRVHLVSPNAADRKRGEKNVTAQNHRVSDWVRNYFNSTQHHHLHGFLSGETPFTNKDVILIDNAQKLSANDLLAITEQAQKSNSKTVFLNRTSARQGFKSHSAMTLYSKGHVETTQWVNNRKSGTHVQLHKQDAALVAKHYAALSDKSQTQVLATSQKEATTLTHEIRNTLQNQGQLARSSVSVETQTPVFLSDAQRDVVTHYRTGMTVRSWKDKQPSEWLISGLSRKDNTIDLMDKSTGEVNTFNVKSAAFRKLKPQIFESGSINISAGESIVSLGRHLESGLEANTRYSVSQVKGDTLTLENSNGETLKTTTQALRDSPIKYGYVQRPSQLDPDKSHVMISGKSYAFTSTLIGEISQNGQALDIYTDNKVKTEQAMQKMEHRPSAITRVLESTVTNDRFVNHHTAEDIQRDVCSALSERSVELPVIERAVNFAINHISEREAGFTQKQLVEEAIRYAFEEAGQAVTKEEVAQLLSDKSNLLSAEYQDGTRWTTKDAIETERSIIEAVKDGQGQVTPYATQKETERFLSEQTRLTQGQSDSITLIATTNDRFVGVQGLAGTGKSTMLETGVSLVKQALSAGTTSPSQVIGLAPTHAAVSELKEKGIEAQTLESLLSDIRQGTVEPQQYSNALFLLDESSMVSNRQAKEFVEIVTKADAKAVLLGDKEQLQSLSAGKPFELAISQNALKAAFMTDIVRQQQEVLQGAVHNIIDKQPESSLDKLQQQATQSEGTNRSEHVVSTLDETALDKAKAQEDATKMLPGCVAQDYLARTPETRNNTLVIAYTNIERDQIAYQIRTGLMKEKSLGSQNIGVLRIRQTGASKEELSTMLPYQKGLIVSTKPGNYATIESVDKESGVVMLRDEKTNQLSPFLPRHRSHQFTNVFAASTQPISVGESILTRFTDKKRGIVANQTYTVTSASSGLIEAKNAEGKTLSLDPKSLSDGHWDYAYTRTADMAQGSTYPNVIAAVKGKGALTDIRRAGIDQTRASQHIRIYTDHPKAMLKQWINKDTNKASALETQQGKTPVVTYYFNDSPLPKENPKYQDINGDFDARFFSEHIKETLPKYTESLAIHLLGTPNKSQSNKHTMVFGQGRETTEIQLTGEFRGYFKDHVTGERGSLINLIMSREDINYKEALHHADKLLNASEKHGLSENPAHEKLTQTLTDRTAKFVGYAKEYWSHSLPINGTPAEILLNSRGFNTEEKLNIRFHPAVYSSETKSTYPAMLTNIHDRDKQTQGIEITYLKSDGSLADLDVISRTLGNKSGNYTEFHQGKDANTSIITNTLVEAFSIQKATNGEFDIHIVNNPKDILKMPDEELRQRVVVALESKDNVSGYHIDKIKAALSNKELSFIDGKDIEREIKNEALSHYKEIFKDDISSGSHKVPEEQTQEQHRLRESFETLNHNPYEQPQKGEIDIDYTMDRER</sequence>
<evidence type="ECO:0000259" key="4">
    <source>
        <dbReference type="Pfam" id="PF23639"/>
    </source>
</evidence>
<dbReference type="Proteomes" id="UP000030071">
    <property type="component" value="Plasmid p57"/>
</dbReference>
<dbReference type="eggNOG" id="COG0507">
    <property type="taxonomic scope" value="Bacteria"/>
</dbReference>
<dbReference type="NCBIfam" id="NF041492">
    <property type="entry name" value="MobF"/>
    <property type="match status" value="1"/>
</dbReference>
<proteinExistence type="predicted"/>
<dbReference type="InterPro" id="IPR014059">
    <property type="entry name" value="TraI/TrwC_relax"/>
</dbReference>
<evidence type="ECO:0000313" key="5">
    <source>
        <dbReference type="EMBL" id="AIW17422.1"/>
    </source>
</evidence>
<evidence type="ECO:0000256" key="1">
    <source>
        <dbReference type="SAM" id="MobiDB-lite"/>
    </source>
</evidence>
<keyword evidence="5" id="KW-0614">Plasmid</keyword>
<feature type="domain" description="TrwC relaxase" evidence="2">
    <location>
        <begin position="76"/>
        <end position="351"/>
    </location>
</feature>
<feature type="domain" description="TraI 2B/2B-like" evidence="3">
    <location>
        <begin position="709"/>
        <end position="773"/>
    </location>
</feature>
<dbReference type="Proteomes" id="UP000003836">
    <property type="component" value="Unassembled WGS sequence"/>
</dbReference>
<dbReference type="InterPro" id="IPR027417">
    <property type="entry name" value="P-loop_NTPase"/>
</dbReference>
<gene>
    <name evidence="5" type="ORF">IX91_25535</name>
    <name evidence="6" type="ORF">VITU9109_21374</name>
</gene>
<evidence type="ECO:0000313" key="7">
    <source>
        <dbReference type="Proteomes" id="UP000003836"/>
    </source>
</evidence>
<dbReference type="PATRIC" id="fig|1051646.9.peg.5116"/>